<evidence type="ECO:0000256" key="5">
    <source>
        <dbReference type="HAMAP-Rule" id="MF_01200"/>
    </source>
</evidence>
<dbReference type="SUPFAM" id="SSF51366">
    <property type="entry name" value="Ribulose-phoshate binding barrel"/>
    <property type="match status" value="1"/>
</dbReference>
<keyword evidence="2 5" id="KW-0210">Decarboxylase</keyword>
<evidence type="ECO:0000256" key="1">
    <source>
        <dbReference type="ARBA" id="ARBA00004861"/>
    </source>
</evidence>
<gene>
    <name evidence="5" type="primary">pyrF</name>
    <name evidence="9" type="ORF">MPEBLZ_03838</name>
</gene>
<comment type="function">
    <text evidence="5">Catalyzes the decarboxylation of orotidine 5'-monophosphate (OMP) to uridine 5'-monophosphate (UMP).</text>
</comment>
<comment type="caution">
    <text evidence="9">The sequence shown here is derived from an EMBL/GenBank/DDBJ whole genome shotgun (WGS) entry which is preliminary data.</text>
</comment>
<reference evidence="9 10" key="1">
    <citation type="submission" date="2015-09" db="EMBL/GenBank/DDBJ databases">
        <title>A metagenomics-based metabolic model of nitrate-dependent anaerobic oxidation of methane by Methanoperedens-like archaea.</title>
        <authorList>
            <person name="Arshad A."/>
            <person name="Speth D.R."/>
            <person name="De Graaf R.M."/>
            <person name="Op Den Camp H.J."/>
            <person name="Jetten M.S."/>
            <person name="Welte C.U."/>
        </authorList>
    </citation>
    <scope>NUCLEOTIDE SEQUENCE [LARGE SCALE GENOMIC DNA]</scope>
</reference>
<dbReference type="HAMAP" id="MF_01200_A">
    <property type="entry name" value="OMPdecase_type1_A"/>
    <property type="match status" value="1"/>
</dbReference>
<dbReference type="InterPro" id="IPR011060">
    <property type="entry name" value="RibuloseP-bd_barrel"/>
</dbReference>
<dbReference type="EC" id="4.1.1.23" evidence="5"/>
<comment type="catalytic activity">
    <reaction evidence="5">
        <text>orotidine 5'-phosphate + H(+) = UMP + CO2</text>
        <dbReference type="Rhea" id="RHEA:11596"/>
        <dbReference type="ChEBI" id="CHEBI:15378"/>
        <dbReference type="ChEBI" id="CHEBI:16526"/>
        <dbReference type="ChEBI" id="CHEBI:57538"/>
        <dbReference type="ChEBI" id="CHEBI:57865"/>
        <dbReference type="EC" id="4.1.1.23"/>
    </reaction>
</comment>
<dbReference type="GO" id="GO:0005829">
    <property type="term" value="C:cytosol"/>
    <property type="evidence" value="ECO:0007669"/>
    <property type="project" value="TreeGrafter"/>
</dbReference>
<feature type="binding site" evidence="5 7">
    <location>
        <position position="24"/>
    </location>
    <ligand>
        <name>substrate</name>
    </ligand>
</feature>
<dbReference type="NCBIfam" id="TIGR01740">
    <property type="entry name" value="pyrF"/>
    <property type="match status" value="1"/>
</dbReference>
<feature type="binding site" evidence="5 7">
    <location>
        <position position="204"/>
    </location>
    <ligand>
        <name>substrate</name>
    </ligand>
</feature>
<proteinExistence type="inferred from homology"/>
<protein>
    <recommendedName>
        <fullName evidence="5">Orotidine 5'-phosphate decarboxylase</fullName>
        <ecNumber evidence="5">4.1.1.23</ecNumber>
    </recommendedName>
    <alternativeName>
        <fullName evidence="5">OMP decarboxylase</fullName>
        <shortName evidence="5">OMPDCase</shortName>
        <shortName evidence="5">OMPdecase</shortName>
    </alternativeName>
</protein>
<comment type="pathway">
    <text evidence="1 5">Pyrimidine metabolism; UMP biosynthesis via de novo pathway; UMP from orotate: step 2/2.</text>
</comment>
<evidence type="ECO:0000256" key="4">
    <source>
        <dbReference type="ARBA" id="ARBA00023239"/>
    </source>
</evidence>
<dbReference type="GO" id="GO:0006207">
    <property type="term" value="P:'de novo' pyrimidine nucleobase biosynthetic process"/>
    <property type="evidence" value="ECO:0007669"/>
    <property type="project" value="InterPro"/>
</dbReference>
<feature type="active site" description="Proton donor" evidence="5">
    <location>
        <position position="74"/>
    </location>
</feature>
<dbReference type="InterPro" id="IPR001754">
    <property type="entry name" value="OMPdeCOase_dom"/>
</dbReference>
<feature type="domain" description="Orotidine 5'-phosphate decarboxylase" evidence="8">
    <location>
        <begin position="18"/>
        <end position="220"/>
    </location>
</feature>
<evidence type="ECO:0000256" key="6">
    <source>
        <dbReference type="PIRSR" id="PIRSR614732-1"/>
    </source>
</evidence>
<feature type="active site" description="For OMPdecase activity" evidence="6">
    <location>
        <position position="72"/>
    </location>
</feature>
<dbReference type="SMART" id="SM00934">
    <property type="entry name" value="OMPdecase"/>
    <property type="match status" value="1"/>
</dbReference>
<feature type="active site" description="For OMPdecase activity" evidence="6">
    <location>
        <position position="77"/>
    </location>
</feature>
<dbReference type="InterPro" id="IPR014732">
    <property type="entry name" value="OMPdecase"/>
</dbReference>
<dbReference type="CDD" id="cd04725">
    <property type="entry name" value="OMP_decarboxylase_like"/>
    <property type="match status" value="1"/>
</dbReference>
<dbReference type="NCBIfam" id="NF010386">
    <property type="entry name" value="PRK13813.1"/>
    <property type="match status" value="1"/>
</dbReference>
<dbReference type="EMBL" id="LKCM01000333">
    <property type="protein sequence ID" value="KPQ41591.1"/>
    <property type="molecule type" value="Genomic_DNA"/>
</dbReference>
<dbReference type="PANTHER" id="PTHR32119">
    <property type="entry name" value="OROTIDINE 5'-PHOSPHATE DECARBOXYLASE"/>
    <property type="match status" value="1"/>
</dbReference>
<evidence type="ECO:0000256" key="3">
    <source>
        <dbReference type="ARBA" id="ARBA00022975"/>
    </source>
</evidence>
<dbReference type="Pfam" id="PF00215">
    <property type="entry name" value="OMPdecase"/>
    <property type="match status" value="1"/>
</dbReference>
<evidence type="ECO:0000313" key="9">
    <source>
        <dbReference type="EMBL" id="KPQ41591.1"/>
    </source>
</evidence>
<sequence length="228" mass="24253">MGLKDVGTYMESLRRNTQLIMALDVTDKKKARAISKETAQHVDAIKIGYPLVLGAGLEIINDICEFAPVIADFKVADIPNTDGLICSQTFEAGASAVIVHGFTGHDSVLECVKTAKDFQADIFVVTEMSHPGAVEFMQPKALELASLAVECKASGVVAPATRPERLRKIRDVVGGLTIISPGVGAQGGSAADAIKAGADYVIVGRSIYNSRNPGIEAERIVKEIEKCR</sequence>
<keyword evidence="4 5" id="KW-0456">Lyase</keyword>
<feature type="binding site" evidence="5">
    <location>
        <begin position="181"/>
        <end position="191"/>
    </location>
    <ligand>
        <name>substrate</name>
    </ligand>
</feature>
<feature type="binding site" evidence="5">
    <location>
        <begin position="72"/>
        <end position="81"/>
    </location>
    <ligand>
        <name>substrate</name>
    </ligand>
</feature>
<feature type="active site" description="For OMPdecase activity" evidence="6">
    <location>
        <position position="74"/>
    </location>
</feature>
<feature type="binding site" evidence="5 7">
    <location>
        <position position="129"/>
    </location>
    <ligand>
        <name>substrate</name>
    </ligand>
</feature>
<dbReference type="Proteomes" id="UP000050360">
    <property type="component" value="Unassembled WGS sequence"/>
</dbReference>
<dbReference type="Gene3D" id="3.20.20.70">
    <property type="entry name" value="Aldolase class I"/>
    <property type="match status" value="1"/>
</dbReference>
<accession>A0A0P8CG18</accession>
<dbReference type="InterPro" id="IPR013785">
    <property type="entry name" value="Aldolase_TIM"/>
</dbReference>
<dbReference type="PANTHER" id="PTHR32119:SF2">
    <property type="entry name" value="OROTIDINE 5'-PHOSPHATE DECARBOXYLASE"/>
    <property type="match status" value="1"/>
</dbReference>
<evidence type="ECO:0000256" key="2">
    <source>
        <dbReference type="ARBA" id="ARBA00022793"/>
    </source>
</evidence>
<evidence type="ECO:0000259" key="8">
    <source>
        <dbReference type="SMART" id="SM00934"/>
    </source>
</evidence>
<keyword evidence="3 5" id="KW-0665">Pyrimidine biosynthesis</keyword>
<organism evidence="9 10">
    <name type="scientific">Candidatus Methanoperedens nitratireducens</name>
    <dbReference type="NCBI Taxonomy" id="1392998"/>
    <lineage>
        <taxon>Archaea</taxon>
        <taxon>Methanobacteriati</taxon>
        <taxon>Methanobacteriota</taxon>
        <taxon>Stenosarchaea group</taxon>
        <taxon>Methanomicrobia</taxon>
        <taxon>Methanosarcinales</taxon>
        <taxon>ANME-2 cluster</taxon>
        <taxon>Candidatus Methanoperedentaceae</taxon>
        <taxon>Candidatus Methanoperedens</taxon>
    </lineage>
</organism>
<dbReference type="PATRIC" id="fig|1719120.3.peg.4177"/>
<name>A0A0P8CG18_9EURY</name>
<dbReference type="GO" id="GO:0044205">
    <property type="term" value="P:'de novo' UMP biosynthetic process"/>
    <property type="evidence" value="ECO:0007669"/>
    <property type="project" value="UniProtKB-UniRule"/>
</dbReference>
<comment type="subunit">
    <text evidence="5">Homodimer.</text>
</comment>
<dbReference type="GO" id="GO:0004590">
    <property type="term" value="F:orotidine-5'-phosphate decarboxylase activity"/>
    <property type="evidence" value="ECO:0007669"/>
    <property type="project" value="UniProtKB-UniRule"/>
</dbReference>
<feature type="binding site" evidence="5 7">
    <location>
        <position position="46"/>
    </location>
    <ligand>
        <name>substrate</name>
    </ligand>
</feature>
<dbReference type="AlphaFoldDB" id="A0A0P8CG18"/>
<evidence type="ECO:0000313" key="10">
    <source>
        <dbReference type="Proteomes" id="UP000050360"/>
    </source>
</evidence>
<feature type="binding site" evidence="5 7">
    <location>
        <position position="205"/>
    </location>
    <ligand>
        <name>substrate</name>
    </ligand>
</feature>
<comment type="similarity">
    <text evidence="5">Belongs to the OMP decarboxylase family. Type 1 subfamily.</text>
</comment>
<dbReference type="UniPathway" id="UPA00070">
    <property type="reaction ID" value="UER00120"/>
</dbReference>
<dbReference type="InterPro" id="IPR047595">
    <property type="entry name" value="OMPdecase_arc"/>
</dbReference>
<evidence type="ECO:0000256" key="7">
    <source>
        <dbReference type="PIRSR" id="PIRSR614732-2"/>
    </source>
</evidence>